<reference evidence="2 3" key="1">
    <citation type="submission" date="2020-07" db="EMBL/GenBank/DDBJ databases">
        <title>Genomic Encyclopedia of Type Strains, Phase IV (KMG-V): Genome sequencing to study the core and pangenomes of soil and plant-associated prokaryotes.</title>
        <authorList>
            <person name="Whitman W."/>
        </authorList>
    </citation>
    <scope>NUCLEOTIDE SEQUENCE [LARGE SCALE GENOMIC DNA]</scope>
    <source>
        <strain evidence="2 3">X4EP2</strain>
    </source>
</reference>
<gene>
    <name evidence="2" type="ORF">HDF17_002813</name>
</gene>
<evidence type="ECO:0000313" key="3">
    <source>
        <dbReference type="Proteomes" id="UP000589520"/>
    </source>
</evidence>
<dbReference type="Pfam" id="PF13490">
    <property type="entry name" value="zf-HC2"/>
    <property type="match status" value="1"/>
</dbReference>
<dbReference type="RefSeq" id="WP_179491927.1">
    <property type="nucleotide sequence ID" value="NZ_JACCCW010000002.1"/>
</dbReference>
<evidence type="ECO:0000259" key="1">
    <source>
        <dbReference type="Pfam" id="PF13490"/>
    </source>
</evidence>
<organism evidence="2 3">
    <name type="scientific">Granulicella arctica</name>
    <dbReference type="NCBI Taxonomy" id="940613"/>
    <lineage>
        <taxon>Bacteria</taxon>
        <taxon>Pseudomonadati</taxon>
        <taxon>Acidobacteriota</taxon>
        <taxon>Terriglobia</taxon>
        <taxon>Terriglobales</taxon>
        <taxon>Acidobacteriaceae</taxon>
        <taxon>Granulicella</taxon>
    </lineage>
</organism>
<feature type="domain" description="Putative zinc-finger" evidence="1">
    <location>
        <begin position="3"/>
        <end position="36"/>
    </location>
</feature>
<comment type="caution">
    <text evidence="2">The sequence shown here is derived from an EMBL/GenBank/DDBJ whole genome shotgun (WGS) entry which is preliminary data.</text>
</comment>
<dbReference type="EMBL" id="JACCCW010000002">
    <property type="protein sequence ID" value="NYF80493.1"/>
    <property type="molecule type" value="Genomic_DNA"/>
</dbReference>
<dbReference type="Proteomes" id="UP000589520">
    <property type="component" value="Unassembled WGS sequence"/>
</dbReference>
<proteinExistence type="predicted"/>
<sequence>MTCTDFLSKLTDYFDGQIDADLLVKVKQHIAECHHCEVVLDTTSQTIAIYRDSEIYEFPSDLRERLHASIMSKCQPRR</sequence>
<dbReference type="AlphaFoldDB" id="A0A7Y9PK14"/>
<accession>A0A7Y9PK14</accession>
<name>A0A7Y9PK14_9BACT</name>
<dbReference type="InterPro" id="IPR027383">
    <property type="entry name" value="Znf_put"/>
</dbReference>
<keyword evidence="3" id="KW-1185">Reference proteome</keyword>
<evidence type="ECO:0000313" key="2">
    <source>
        <dbReference type="EMBL" id="NYF80493.1"/>
    </source>
</evidence>
<protein>
    <submittedName>
        <fullName evidence="2">Anti-sigma factor RsiW</fullName>
    </submittedName>
</protein>